<dbReference type="Proteomes" id="UP000075714">
    <property type="component" value="Unassembled WGS sequence"/>
</dbReference>
<feature type="domain" description="Glycosyl transferase CAP10" evidence="4">
    <location>
        <begin position="87"/>
        <end position="311"/>
    </location>
</feature>
<name>A0A150GK74_GONPE</name>
<evidence type="ECO:0000256" key="2">
    <source>
        <dbReference type="ARBA" id="ARBA00022679"/>
    </source>
</evidence>
<comment type="caution">
    <text evidence="5">The sequence shown here is derived from an EMBL/GenBank/DDBJ whole genome shotgun (WGS) entry which is preliminary data.</text>
</comment>
<dbReference type="PANTHER" id="PTHR12203:SF35">
    <property type="entry name" value="PROTEIN O-GLUCOSYLTRANSFERASE 1"/>
    <property type="match status" value="1"/>
</dbReference>
<feature type="compositionally biased region" description="Low complexity" evidence="3">
    <location>
        <begin position="368"/>
        <end position="390"/>
    </location>
</feature>
<evidence type="ECO:0000313" key="6">
    <source>
        <dbReference type="Proteomes" id="UP000075714"/>
    </source>
</evidence>
<proteinExistence type="inferred from homology"/>
<protein>
    <recommendedName>
        <fullName evidence="4">Glycosyl transferase CAP10 domain-containing protein</fullName>
    </recommendedName>
</protein>
<reference evidence="6" key="1">
    <citation type="journal article" date="2016" name="Nat. Commun.">
        <title>The Gonium pectorale genome demonstrates co-option of cell cycle regulation during the evolution of multicellularity.</title>
        <authorList>
            <person name="Hanschen E.R."/>
            <person name="Marriage T.N."/>
            <person name="Ferris P.J."/>
            <person name="Hamaji T."/>
            <person name="Toyoda A."/>
            <person name="Fujiyama A."/>
            <person name="Neme R."/>
            <person name="Noguchi H."/>
            <person name="Minakuchi Y."/>
            <person name="Suzuki M."/>
            <person name="Kawai-Toyooka H."/>
            <person name="Smith D.R."/>
            <person name="Sparks H."/>
            <person name="Anderson J."/>
            <person name="Bakaric R."/>
            <person name="Luria V."/>
            <person name="Karger A."/>
            <person name="Kirschner M.W."/>
            <person name="Durand P.M."/>
            <person name="Michod R.E."/>
            <person name="Nozaki H."/>
            <person name="Olson B.J."/>
        </authorList>
    </citation>
    <scope>NUCLEOTIDE SEQUENCE [LARGE SCALE GENOMIC DNA]</scope>
    <source>
        <strain evidence="6">NIES-2863</strain>
    </source>
</reference>
<dbReference type="SMART" id="SM00672">
    <property type="entry name" value="CAP10"/>
    <property type="match status" value="1"/>
</dbReference>
<dbReference type="InterPro" id="IPR006598">
    <property type="entry name" value="CAP10"/>
</dbReference>
<comment type="similarity">
    <text evidence="1">Belongs to the glycosyltransferase 90 family.</text>
</comment>
<organism evidence="5 6">
    <name type="scientific">Gonium pectorale</name>
    <name type="common">Green alga</name>
    <dbReference type="NCBI Taxonomy" id="33097"/>
    <lineage>
        <taxon>Eukaryota</taxon>
        <taxon>Viridiplantae</taxon>
        <taxon>Chlorophyta</taxon>
        <taxon>core chlorophytes</taxon>
        <taxon>Chlorophyceae</taxon>
        <taxon>CS clade</taxon>
        <taxon>Chlamydomonadales</taxon>
        <taxon>Volvocaceae</taxon>
        <taxon>Gonium</taxon>
    </lineage>
</organism>
<dbReference type="AlphaFoldDB" id="A0A150GK74"/>
<dbReference type="Pfam" id="PF05686">
    <property type="entry name" value="Glyco_transf_90"/>
    <property type="match status" value="1"/>
</dbReference>
<feature type="region of interest" description="Disordered" evidence="3">
    <location>
        <begin position="357"/>
        <end position="390"/>
    </location>
</feature>
<dbReference type="PANTHER" id="PTHR12203">
    <property type="entry name" value="KDEL LYS-ASP-GLU-LEU CONTAINING - RELATED"/>
    <property type="match status" value="1"/>
</dbReference>
<dbReference type="EMBL" id="LSYV01000018">
    <property type="protein sequence ID" value="KXZ50187.1"/>
    <property type="molecule type" value="Genomic_DNA"/>
</dbReference>
<dbReference type="OrthoDB" id="2012775at2759"/>
<evidence type="ECO:0000256" key="1">
    <source>
        <dbReference type="ARBA" id="ARBA00010118"/>
    </source>
</evidence>
<dbReference type="InterPro" id="IPR051091">
    <property type="entry name" value="O-Glucosyltr/Glycosyltrsf_90"/>
</dbReference>
<sequence>MHRDNLDADFIPWRKRRYRVAKLHEMLSKLAHRGDPGAYLCVIVIKNGTVMDLPYIKNYKNVWTAKNRVRNFVSGLLEASRGPTGLVLPDTAFLFSVRDTPHCGRKGDGCKVPVFAPIKRWDFSRNASDDYEVLLPQFANVYTGELVFYPWEKKADKALLRSTLKARMKWNSTRQWLVELGARPGNGALLDTGVIANEIKGFKPRLSKSVSIPDHARWRYIFHTDGITASSRLGKVLAINSVVLKEESHWIEYWYRSLIPNVHYVPFNKENVLQVVSELQRDPQRCQRIADAAQHFMYRHFSQRAKAMYTRAALTSYNALFDDMAAFMASFSWDALKAAPGGPSVRGLLDQMKAFLRDPKPKAPVQGQANQSTPQPQPQAQPSAEPKATQ</sequence>
<dbReference type="GO" id="GO:0016740">
    <property type="term" value="F:transferase activity"/>
    <property type="evidence" value="ECO:0007669"/>
    <property type="project" value="UniProtKB-KW"/>
</dbReference>
<keyword evidence="2" id="KW-0808">Transferase</keyword>
<evidence type="ECO:0000259" key="4">
    <source>
        <dbReference type="SMART" id="SM00672"/>
    </source>
</evidence>
<accession>A0A150GK74</accession>
<evidence type="ECO:0000313" key="5">
    <source>
        <dbReference type="EMBL" id="KXZ50187.1"/>
    </source>
</evidence>
<keyword evidence="6" id="KW-1185">Reference proteome</keyword>
<evidence type="ECO:0000256" key="3">
    <source>
        <dbReference type="SAM" id="MobiDB-lite"/>
    </source>
</evidence>
<gene>
    <name evidence="5" type="ORF">GPECTOR_17g824</name>
</gene>